<dbReference type="CDD" id="cd04301">
    <property type="entry name" value="NAT_SF"/>
    <property type="match status" value="1"/>
</dbReference>
<dbReference type="Pfam" id="PF00583">
    <property type="entry name" value="Acetyltransf_1"/>
    <property type="match status" value="1"/>
</dbReference>
<dbReference type="PANTHER" id="PTHR43877">
    <property type="entry name" value="AMINOALKYLPHOSPHONATE N-ACETYLTRANSFERASE-RELATED-RELATED"/>
    <property type="match status" value="1"/>
</dbReference>
<comment type="caution">
    <text evidence="4">The sequence shown here is derived from an EMBL/GenBank/DDBJ whole genome shotgun (WGS) entry which is preliminary data.</text>
</comment>
<dbReference type="PANTHER" id="PTHR43877:SF2">
    <property type="entry name" value="AMINOALKYLPHOSPHONATE N-ACETYLTRANSFERASE-RELATED"/>
    <property type="match status" value="1"/>
</dbReference>
<evidence type="ECO:0000259" key="3">
    <source>
        <dbReference type="PROSITE" id="PS51186"/>
    </source>
</evidence>
<evidence type="ECO:0000313" key="5">
    <source>
        <dbReference type="Proteomes" id="UP000518878"/>
    </source>
</evidence>
<dbReference type="RefSeq" id="WP_166700102.1">
    <property type="nucleotide sequence ID" value="NZ_JAAQTL010000001.1"/>
</dbReference>
<dbReference type="PROSITE" id="PS51186">
    <property type="entry name" value="GNAT"/>
    <property type="match status" value="1"/>
</dbReference>
<dbReference type="InterPro" id="IPR000182">
    <property type="entry name" value="GNAT_dom"/>
</dbReference>
<organism evidence="4 5">
    <name type="scientific">Luteibacter yeojuensis</name>
    <dbReference type="NCBI Taxonomy" id="345309"/>
    <lineage>
        <taxon>Bacteria</taxon>
        <taxon>Pseudomonadati</taxon>
        <taxon>Pseudomonadota</taxon>
        <taxon>Gammaproteobacteria</taxon>
        <taxon>Lysobacterales</taxon>
        <taxon>Rhodanobacteraceae</taxon>
        <taxon>Luteibacter</taxon>
    </lineage>
</organism>
<evidence type="ECO:0000313" key="4">
    <source>
        <dbReference type="EMBL" id="NID16467.1"/>
    </source>
</evidence>
<dbReference type="GO" id="GO:0016747">
    <property type="term" value="F:acyltransferase activity, transferring groups other than amino-acyl groups"/>
    <property type="evidence" value="ECO:0007669"/>
    <property type="project" value="InterPro"/>
</dbReference>
<evidence type="ECO:0000256" key="2">
    <source>
        <dbReference type="ARBA" id="ARBA00023315"/>
    </source>
</evidence>
<proteinExistence type="predicted"/>
<dbReference type="InterPro" id="IPR016181">
    <property type="entry name" value="Acyl_CoA_acyltransferase"/>
</dbReference>
<dbReference type="InterPro" id="IPR050832">
    <property type="entry name" value="Bact_Acetyltransf"/>
</dbReference>
<keyword evidence="5" id="KW-1185">Reference proteome</keyword>
<sequence>MDGHATCFPPRRQPSRWAAPLRDAPAFALRDAGPDDVRYLRDLYAASRAEELAPIPWPAAAKRSFCDSQFDLQHRHYVAQFATGDFLVVLHGDAAVGRLYLHESPGELRIVDILLDETVRGKGVGSALLRRLQQEVRERQLATLALQVLVTNQAARRLYERHGFMLEGDETAMHLEMRWRPPRPSS</sequence>
<accession>A0A7X5QW86</accession>
<dbReference type="AlphaFoldDB" id="A0A7X5QW86"/>
<evidence type="ECO:0000256" key="1">
    <source>
        <dbReference type="ARBA" id="ARBA00022679"/>
    </source>
</evidence>
<dbReference type="SUPFAM" id="SSF55729">
    <property type="entry name" value="Acyl-CoA N-acyltransferases (Nat)"/>
    <property type="match status" value="1"/>
</dbReference>
<gene>
    <name evidence="4" type="ORF">HBF32_13435</name>
</gene>
<name>A0A7X5QW86_9GAMM</name>
<feature type="domain" description="N-acetyltransferase" evidence="3">
    <location>
        <begin position="27"/>
        <end position="182"/>
    </location>
</feature>
<keyword evidence="2" id="KW-0012">Acyltransferase</keyword>
<reference evidence="4 5" key="1">
    <citation type="journal article" date="2006" name="Int. J. Syst. Evol. Microbiol.">
        <title>Dyella yeojuensis sp. nov., isolated from greenhouse soil in Korea.</title>
        <authorList>
            <person name="Kim B.Y."/>
            <person name="Weon H.Y."/>
            <person name="Lee K.H."/>
            <person name="Seok S.J."/>
            <person name="Kwon S.W."/>
            <person name="Go S.J."/>
            <person name="Stackebrandt E."/>
        </authorList>
    </citation>
    <scope>NUCLEOTIDE SEQUENCE [LARGE SCALE GENOMIC DNA]</scope>
    <source>
        <strain evidence="4 5">DSM 17673</strain>
    </source>
</reference>
<protein>
    <submittedName>
        <fullName evidence="4">GNAT family N-acetyltransferase</fullName>
    </submittedName>
</protein>
<keyword evidence="1 4" id="KW-0808">Transferase</keyword>
<dbReference type="Gene3D" id="3.40.630.30">
    <property type="match status" value="1"/>
</dbReference>
<dbReference type="Proteomes" id="UP000518878">
    <property type="component" value="Unassembled WGS sequence"/>
</dbReference>
<dbReference type="EMBL" id="JAAQTL010000001">
    <property type="protein sequence ID" value="NID16467.1"/>
    <property type="molecule type" value="Genomic_DNA"/>
</dbReference>